<accession>A0A0V8JGE1</accession>
<dbReference type="InterPro" id="IPR036916">
    <property type="entry name" value="Sda_sf"/>
</dbReference>
<sequence>MENLSDELLIESYFKAKELRLSSDFISLIQQEIERRSLEKRLNVYFLKAHH</sequence>
<dbReference type="OrthoDB" id="2933732at2"/>
<gene>
    <name evidence="1" type="ORF">AS030_10200</name>
</gene>
<dbReference type="SUPFAM" id="SSF100985">
    <property type="entry name" value="Sporulation inhibitor Sda"/>
    <property type="match status" value="1"/>
</dbReference>
<dbReference type="Pfam" id="PF08970">
    <property type="entry name" value="Sda"/>
    <property type="match status" value="1"/>
</dbReference>
<evidence type="ECO:0000313" key="2">
    <source>
        <dbReference type="Proteomes" id="UP000054099"/>
    </source>
</evidence>
<keyword evidence="2" id="KW-1185">Reference proteome</keyword>
<dbReference type="InterPro" id="IPR015064">
    <property type="entry name" value="Sda"/>
</dbReference>
<organism evidence="1 2">
    <name type="scientific">Fictibacillus enclensis</name>
    <dbReference type="NCBI Taxonomy" id="1017270"/>
    <lineage>
        <taxon>Bacteria</taxon>
        <taxon>Bacillati</taxon>
        <taxon>Bacillota</taxon>
        <taxon>Bacilli</taxon>
        <taxon>Bacillales</taxon>
        <taxon>Fictibacillaceae</taxon>
        <taxon>Fictibacillus</taxon>
    </lineage>
</organism>
<protein>
    <submittedName>
        <fullName evidence="1">Sporulation protein</fullName>
    </submittedName>
</protein>
<dbReference type="Gene3D" id="1.10.287.1100">
    <property type="entry name" value="Sporulation inhibitor A"/>
    <property type="match status" value="1"/>
</dbReference>
<proteinExistence type="predicted"/>
<evidence type="ECO:0000313" key="1">
    <source>
        <dbReference type="EMBL" id="KSU86033.1"/>
    </source>
</evidence>
<dbReference type="AlphaFoldDB" id="A0A0V8JGE1"/>
<name>A0A0V8JGE1_9BACL</name>
<dbReference type="RefSeq" id="WP_061971704.1">
    <property type="nucleotide sequence ID" value="NZ_CP126109.1"/>
</dbReference>
<dbReference type="Proteomes" id="UP000054099">
    <property type="component" value="Unassembled WGS sequence"/>
</dbReference>
<reference evidence="1 2" key="1">
    <citation type="journal article" date="2014" name="Antonie Van Leeuwenhoek">
        <title>Fictibacillus enclensis sp. nov., isolated from marine sediment.</title>
        <authorList>
            <person name="Dastager S.G."/>
            <person name="Mawlankar R."/>
            <person name="Srinivasan K."/>
            <person name="Tang S.K."/>
            <person name="Lee J.C."/>
            <person name="Ramana V.V."/>
            <person name="Shouche Y.S."/>
        </authorList>
    </citation>
    <scope>NUCLEOTIDE SEQUENCE [LARGE SCALE GENOMIC DNA]</scope>
    <source>
        <strain evidence="1 2">NIO-1003</strain>
    </source>
</reference>
<comment type="caution">
    <text evidence="1">The sequence shown here is derived from an EMBL/GenBank/DDBJ whole genome shotgun (WGS) entry which is preliminary data.</text>
</comment>
<dbReference type="EMBL" id="LNQN01000001">
    <property type="protein sequence ID" value="KSU86033.1"/>
    <property type="molecule type" value="Genomic_DNA"/>
</dbReference>